<dbReference type="EMBL" id="JAMZED010000039">
    <property type="protein sequence ID" value="MCR6505780.1"/>
    <property type="molecule type" value="Genomic_DNA"/>
</dbReference>
<dbReference type="SUPFAM" id="SSF48452">
    <property type="entry name" value="TPR-like"/>
    <property type="match status" value="1"/>
</dbReference>
<dbReference type="Pfam" id="PF14322">
    <property type="entry name" value="SusD-like_3"/>
    <property type="match status" value="1"/>
</dbReference>
<keyword evidence="3" id="KW-0732">Signal</keyword>
<evidence type="ECO:0000259" key="7">
    <source>
        <dbReference type="Pfam" id="PF14322"/>
    </source>
</evidence>
<organism evidence="8 9">
    <name type="scientific">Bacteroides muris</name>
    <name type="common">ex Fokt et al. 2023</name>
    <dbReference type="NCBI Taxonomy" id="2937417"/>
    <lineage>
        <taxon>Bacteria</taxon>
        <taxon>Pseudomonadati</taxon>
        <taxon>Bacteroidota</taxon>
        <taxon>Bacteroidia</taxon>
        <taxon>Bacteroidales</taxon>
        <taxon>Bacteroidaceae</taxon>
        <taxon>Bacteroides</taxon>
    </lineage>
</organism>
<evidence type="ECO:0000259" key="6">
    <source>
        <dbReference type="Pfam" id="PF07980"/>
    </source>
</evidence>
<keyword evidence="9" id="KW-1185">Reference proteome</keyword>
<evidence type="ECO:0000313" key="9">
    <source>
        <dbReference type="Proteomes" id="UP001143192"/>
    </source>
</evidence>
<dbReference type="Pfam" id="PF07980">
    <property type="entry name" value="SusD_RagB"/>
    <property type="match status" value="1"/>
</dbReference>
<proteinExistence type="inferred from homology"/>
<dbReference type="InterPro" id="IPR012944">
    <property type="entry name" value="SusD_RagB_dom"/>
</dbReference>
<keyword evidence="4" id="KW-0472">Membrane</keyword>
<comment type="subcellular location">
    <subcellularLocation>
        <location evidence="1">Cell outer membrane</location>
    </subcellularLocation>
</comment>
<evidence type="ECO:0000256" key="4">
    <source>
        <dbReference type="ARBA" id="ARBA00023136"/>
    </source>
</evidence>
<sequence length="509" mass="57558">MKLRNIIFLSALASLTLTGCGDDFFDVENAGVASKDEIDEIGNSSPEALVKVVEPLMLGLNNYTCQYNTQSSSGTVHNDFGLMSVYHLGDVMNDDLAFEQSGSGWFTYDYQLDYWSAQYVRPFFYWNFFYSVIAKANDIIAKISTDVTDANLKAYRGEALVYRGFAHAYLAQMYQQTYIGHEDAPGVPIVLTPDEAEEAFAGRAPLRQVYAQAEKDFKAGMELLAGWKRPNKTMIDEQVAAGLYARMCLVTNNWDDAITYARKARTGYSVYTPNELLADNAFNNISAKEWMWGMDITSETSTAFASFFSFMCSYDAGYGGDVGQYRKIDARLYDSMSASDVRKLLFKHESTGVEYTAQETKFPEYTNIKFKKVPNWEADYLYMRVSEMILTEAEALAHKGDLSGAATVLKELMAQRDPSWNLSQVSAEDVYQQRRLELWGEGFSLFDHLRLKKGIDRNYEGSNHLSSARYTIDAGSWYFLYQLPLRELDNSDAISADDQNPTPTESKFK</sequence>
<evidence type="ECO:0000256" key="1">
    <source>
        <dbReference type="ARBA" id="ARBA00004442"/>
    </source>
</evidence>
<comment type="similarity">
    <text evidence="2">Belongs to the SusD family.</text>
</comment>
<dbReference type="RefSeq" id="WP_257932136.1">
    <property type="nucleotide sequence ID" value="NZ_JAMZED010000039.1"/>
</dbReference>
<reference evidence="8" key="2">
    <citation type="submission" date="2022-04" db="EMBL/GenBank/DDBJ databases">
        <authorList>
            <person name="Fokt H."/>
            <person name="Baines J."/>
        </authorList>
    </citation>
    <scope>NUCLEOTIDE SEQUENCE</scope>
    <source>
        <strain evidence="8">KH365_2</strain>
    </source>
</reference>
<reference evidence="8" key="1">
    <citation type="journal article" date="2022" name="Arch. Microbiol.">
        <title>Bacteroides muris sp. nov. isolated from the cecum of wild-derived house mice.</title>
        <authorList>
            <person name="Fokt H."/>
            <person name="Unni R."/>
            <person name="Repnik U."/>
            <person name="Schmitz R.A."/>
            <person name="Bramkamp M."/>
            <person name="Baines J.F."/>
            <person name="Unterweger D."/>
        </authorList>
    </citation>
    <scope>NUCLEOTIDE SEQUENCE</scope>
    <source>
        <strain evidence="8">KH365_2</strain>
    </source>
</reference>
<dbReference type="Proteomes" id="UP001143192">
    <property type="component" value="Unassembled WGS sequence"/>
</dbReference>
<gene>
    <name evidence="8" type="ORF">M1B79_14185</name>
</gene>
<evidence type="ECO:0000313" key="8">
    <source>
        <dbReference type="EMBL" id="MCR6505780.1"/>
    </source>
</evidence>
<protein>
    <submittedName>
        <fullName evidence="8">RagB/SusD family nutrient uptake outer membrane protein</fullName>
    </submittedName>
</protein>
<dbReference type="InterPro" id="IPR033985">
    <property type="entry name" value="SusD-like_N"/>
</dbReference>
<dbReference type="PROSITE" id="PS51257">
    <property type="entry name" value="PROKAR_LIPOPROTEIN"/>
    <property type="match status" value="1"/>
</dbReference>
<accession>A0A9X2NUE0</accession>
<dbReference type="GO" id="GO:0009279">
    <property type="term" value="C:cell outer membrane"/>
    <property type="evidence" value="ECO:0007669"/>
    <property type="project" value="UniProtKB-SubCell"/>
</dbReference>
<dbReference type="InterPro" id="IPR011990">
    <property type="entry name" value="TPR-like_helical_dom_sf"/>
</dbReference>
<evidence type="ECO:0000256" key="3">
    <source>
        <dbReference type="ARBA" id="ARBA00022729"/>
    </source>
</evidence>
<feature type="domain" description="RagB/SusD" evidence="6">
    <location>
        <begin position="361"/>
        <end position="501"/>
    </location>
</feature>
<evidence type="ECO:0000256" key="2">
    <source>
        <dbReference type="ARBA" id="ARBA00006275"/>
    </source>
</evidence>
<name>A0A9X2NUE0_9BACE</name>
<keyword evidence="5" id="KW-0998">Cell outer membrane</keyword>
<dbReference type="AlphaFoldDB" id="A0A9X2NUE0"/>
<dbReference type="Gene3D" id="1.25.40.390">
    <property type="match status" value="1"/>
</dbReference>
<comment type="caution">
    <text evidence="8">The sequence shown here is derived from an EMBL/GenBank/DDBJ whole genome shotgun (WGS) entry which is preliminary data.</text>
</comment>
<evidence type="ECO:0000256" key="5">
    <source>
        <dbReference type="ARBA" id="ARBA00023237"/>
    </source>
</evidence>
<feature type="domain" description="SusD-like N-terminal" evidence="7">
    <location>
        <begin position="90"/>
        <end position="247"/>
    </location>
</feature>